<accession>A0ABY7TQT9</accession>
<evidence type="ECO:0000256" key="2">
    <source>
        <dbReference type="SAM" id="SignalP"/>
    </source>
</evidence>
<sequence length="319" mass="33454">MRRTFAPVLSGSALLTLALLAACAKKGERPETATPPPPPPAATRPVPPNGAPEKAAIPEADGKGGYRTINSDIAEGEAAWHLRSALNVAALSCDRAGTAGLAAGYNQLLARHKAALASAYKSETGGFKKPADADRHITQVYNFYAQPPAQPAFCATAGAVMKEAVAADPKAFAAFVPTAMARLQKPFDDHYRAYEAYRVALADWEAGKSRTALAAATPPAEPRIALRKAAMVPVDDRPWQIQLGAYSGDAAARTAWDKIVKRLESVARFTPVYQPVPGKTLVRVRIGPVENRDEAIAICAAAAGAALDCLPIIGAAAAR</sequence>
<dbReference type="PROSITE" id="PS51257">
    <property type="entry name" value="PROKAR_LIPOPROTEIN"/>
    <property type="match status" value="1"/>
</dbReference>
<dbReference type="SUPFAM" id="SSF110997">
    <property type="entry name" value="Sporulation related repeat"/>
    <property type="match status" value="1"/>
</dbReference>
<proteinExistence type="predicted"/>
<dbReference type="EMBL" id="CP117411">
    <property type="protein sequence ID" value="WCT74997.1"/>
    <property type="molecule type" value="Genomic_DNA"/>
</dbReference>
<name>A0ABY7TQT9_9SPHN</name>
<evidence type="ECO:0000259" key="3">
    <source>
        <dbReference type="PROSITE" id="PS51724"/>
    </source>
</evidence>
<dbReference type="Proteomes" id="UP001220395">
    <property type="component" value="Chromosome"/>
</dbReference>
<organism evidence="4 5">
    <name type="scientific">Sphingomonas naphthae</name>
    <dbReference type="NCBI Taxonomy" id="1813468"/>
    <lineage>
        <taxon>Bacteria</taxon>
        <taxon>Pseudomonadati</taxon>
        <taxon>Pseudomonadota</taxon>
        <taxon>Alphaproteobacteria</taxon>
        <taxon>Sphingomonadales</taxon>
        <taxon>Sphingomonadaceae</taxon>
        <taxon>Sphingomonas</taxon>
    </lineage>
</organism>
<dbReference type="InterPro" id="IPR036680">
    <property type="entry name" value="SPOR-like_sf"/>
</dbReference>
<dbReference type="PROSITE" id="PS51724">
    <property type="entry name" value="SPOR"/>
    <property type="match status" value="1"/>
</dbReference>
<evidence type="ECO:0000313" key="5">
    <source>
        <dbReference type="Proteomes" id="UP001220395"/>
    </source>
</evidence>
<dbReference type="Pfam" id="PF05036">
    <property type="entry name" value="SPOR"/>
    <property type="match status" value="1"/>
</dbReference>
<evidence type="ECO:0000313" key="4">
    <source>
        <dbReference type="EMBL" id="WCT74997.1"/>
    </source>
</evidence>
<feature type="compositionally biased region" description="Pro residues" evidence="1">
    <location>
        <begin position="33"/>
        <end position="50"/>
    </location>
</feature>
<feature type="domain" description="SPOR" evidence="3">
    <location>
        <begin position="233"/>
        <end position="315"/>
    </location>
</feature>
<feature type="chain" id="PRO_5045347434" evidence="2">
    <location>
        <begin position="22"/>
        <end position="319"/>
    </location>
</feature>
<dbReference type="InterPro" id="IPR007730">
    <property type="entry name" value="SPOR-like_dom"/>
</dbReference>
<reference evidence="4 5" key="1">
    <citation type="submission" date="2023-02" db="EMBL/GenBank/DDBJ databases">
        <title>Genome sequence of Sphingomonas naphthae.</title>
        <authorList>
            <person name="Kim S."/>
            <person name="Heo J."/>
            <person name="Kwon S.-W."/>
        </authorList>
    </citation>
    <scope>NUCLEOTIDE SEQUENCE [LARGE SCALE GENOMIC DNA]</scope>
    <source>
        <strain evidence="4 5">KACC 18716</strain>
    </source>
</reference>
<feature type="region of interest" description="Disordered" evidence="1">
    <location>
        <begin position="27"/>
        <end position="63"/>
    </location>
</feature>
<keyword evidence="2" id="KW-0732">Signal</keyword>
<dbReference type="RefSeq" id="WP_273690482.1">
    <property type="nucleotide sequence ID" value="NZ_CP117411.1"/>
</dbReference>
<feature type="signal peptide" evidence="2">
    <location>
        <begin position="1"/>
        <end position="21"/>
    </location>
</feature>
<keyword evidence="5" id="KW-1185">Reference proteome</keyword>
<gene>
    <name evidence="4" type="ORF">PQ455_07195</name>
</gene>
<dbReference type="Gene3D" id="3.30.70.1070">
    <property type="entry name" value="Sporulation related repeat"/>
    <property type="match status" value="1"/>
</dbReference>
<evidence type="ECO:0000256" key="1">
    <source>
        <dbReference type="SAM" id="MobiDB-lite"/>
    </source>
</evidence>
<protein>
    <submittedName>
        <fullName evidence="4">SPOR domain-containing protein</fullName>
    </submittedName>
</protein>